<dbReference type="Proteomes" id="UP000007730">
    <property type="component" value="Chromosome"/>
</dbReference>
<dbReference type="KEGG" id="ocg:OCA5_c31550"/>
<gene>
    <name evidence="2" type="ordered locus">OCA5_c31550</name>
</gene>
<sequence length="199" mass="20768">MRIAGFILLIMITACWTAPAAAGQSRLTSIANADCIFAPIGDEAGEDEDQLKTCPGLGGAQVLVNALGIRLRIGIRWPKGPSPQKAIWVTEAWSAGTAVDWRGVSDNKGFKPYAAIIRMKFQKEDTPAAGDQVLAVIRVGRGIACVMGAVDVGANRNANRLAHALADARPSFNCGTDKPTVGGVTTAAASRIAKGLAEQ</sequence>
<dbReference type="EMBL" id="CP002826">
    <property type="protein sequence ID" value="AEI07839.1"/>
    <property type="molecule type" value="Genomic_DNA"/>
</dbReference>
<accession>B6JD89</accession>
<dbReference type="STRING" id="504832.OCA5_c31550"/>
<dbReference type="AlphaFoldDB" id="B6JD89"/>
<name>B6JD89_AFIC5</name>
<proteinExistence type="predicted"/>
<reference evidence="2 3" key="1">
    <citation type="journal article" date="2011" name="J. Bacteriol.">
        <title>Complete genome sequences of the chemolithoautotrophic Oligotropha carboxidovorans strains OM4 and OM5.</title>
        <authorList>
            <person name="Volland S."/>
            <person name="Rachinger M."/>
            <person name="Strittmatter A."/>
            <person name="Daniel R."/>
            <person name="Gottschalk G."/>
            <person name="Meyer O."/>
        </authorList>
    </citation>
    <scope>NUCLEOTIDE SEQUENCE [LARGE SCALE GENOMIC DNA]</scope>
    <source>
        <strain evidence="3">ATCC 49405 / DSM 1227 / KCTC 32145 / OM5</strain>
    </source>
</reference>
<organism evidence="2 3">
    <name type="scientific">Afipia carboxidovorans (strain ATCC 49405 / DSM 1227 / KCTC 32145 / OM5)</name>
    <name type="common">Oligotropha carboxidovorans</name>
    <dbReference type="NCBI Taxonomy" id="504832"/>
    <lineage>
        <taxon>Bacteria</taxon>
        <taxon>Pseudomonadati</taxon>
        <taxon>Pseudomonadota</taxon>
        <taxon>Alphaproteobacteria</taxon>
        <taxon>Hyphomicrobiales</taxon>
        <taxon>Nitrobacteraceae</taxon>
        <taxon>Afipia</taxon>
    </lineage>
</organism>
<dbReference type="HOGENOM" id="CLU_1371004_0_0_5"/>
<dbReference type="OrthoDB" id="8264962at2"/>
<feature type="chain" id="PRO_5002846952" evidence="1">
    <location>
        <begin position="21"/>
        <end position="199"/>
    </location>
</feature>
<dbReference type="KEGG" id="oca:OCAR_4795"/>
<feature type="signal peptide" evidence="1">
    <location>
        <begin position="1"/>
        <end position="20"/>
    </location>
</feature>
<dbReference type="RefSeq" id="WP_012561962.1">
    <property type="nucleotide sequence ID" value="NC_011386.1"/>
</dbReference>
<keyword evidence="1" id="KW-0732">Signal</keyword>
<protein>
    <submittedName>
        <fullName evidence="2">Uncharacterized protein</fullName>
    </submittedName>
</protein>
<evidence type="ECO:0000313" key="3">
    <source>
        <dbReference type="Proteomes" id="UP000007730"/>
    </source>
</evidence>
<evidence type="ECO:0000256" key="1">
    <source>
        <dbReference type="SAM" id="SignalP"/>
    </source>
</evidence>
<dbReference type="PROSITE" id="PS51257">
    <property type="entry name" value="PROKAR_LIPOPROTEIN"/>
    <property type="match status" value="1"/>
</dbReference>
<keyword evidence="3" id="KW-1185">Reference proteome</keyword>
<evidence type="ECO:0000313" key="2">
    <source>
        <dbReference type="EMBL" id="AEI07839.1"/>
    </source>
</evidence>